<evidence type="ECO:0000313" key="4">
    <source>
        <dbReference type="WBParaSite" id="EgrG_000072100"/>
    </source>
</evidence>
<evidence type="ECO:0000313" key="3">
    <source>
        <dbReference type="Proteomes" id="UP000492820"/>
    </source>
</evidence>
<dbReference type="AlphaFoldDB" id="A0A068WTZ5"/>
<evidence type="ECO:0000313" key="2">
    <source>
        <dbReference type="EMBL" id="CDS21948.1"/>
    </source>
</evidence>
<feature type="transmembrane region" description="Helical" evidence="1">
    <location>
        <begin position="47"/>
        <end position="67"/>
    </location>
</feature>
<accession>A0A068WTZ5</accession>
<dbReference type="EMBL" id="LK028585">
    <property type="protein sequence ID" value="CDS21948.1"/>
    <property type="molecule type" value="Genomic_DNA"/>
</dbReference>
<proteinExistence type="predicted"/>
<evidence type="ECO:0000256" key="1">
    <source>
        <dbReference type="SAM" id="Phobius"/>
    </source>
</evidence>
<keyword evidence="1" id="KW-0812">Transmembrane</keyword>
<feature type="transmembrane region" description="Helical" evidence="1">
    <location>
        <begin position="105"/>
        <end position="126"/>
    </location>
</feature>
<feature type="transmembrane region" description="Helical" evidence="1">
    <location>
        <begin position="79"/>
        <end position="99"/>
    </location>
</feature>
<name>A0A068WTZ5_ECHGR</name>
<organism evidence="2">
    <name type="scientific">Echinococcus granulosus</name>
    <name type="common">Hydatid tapeworm</name>
    <dbReference type="NCBI Taxonomy" id="6210"/>
    <lineage>
        <taxon>Eukaryota</taxon>
        <taxon>Metazoa</taxon>
        <taxon>Spiralia</taxon>
        <taxon>Lophotrochozoa</taxon>
        <taxon>Platyhelminthes</taxon>
        <taxon>Cestoda</taxon>
        <taxon>Eucestoda</taxon>
        <taxon>Cyclophyllidea</taxon>
        <taxon>Taeniidae</taxon>
        <taxon>Echinococcus</taxon>
        <taxon>Echinococcus granulosus group</taxon>
    </lineage>
</organism>
<dbReference type="WBParaSite" id="EgrG_000072100">
    <property type="protein sequence ID" value="EgrG_000072100"/>
    <property type="gene ID" value="EgrG_000072100"/>
</dbReference>
<sequence length="145" mass="15564">MDWKILYALCSLVATFLFLLAVGYDGWHCGGSILSSGCLRFFHLKVMGALLLTAGVVVFISSILLILEIVCNCSCSGIAACAFSVISTMVSITGVAYYASIIQLLSPFFATAAMTLTVALSLILIFDMVTKRFSTVTYAIQFDAD</sequence>
<protein>
    <submittedName>
        <fullName evidence="2 4">Expressed conserved protein</fullName>
    </submittedName>
</protein>
<keyword evidence="1" id="KW-0472">Membrane</keyword>
<dbReference type="Proteomes" id="UP000492820">
    <property type="component" value="Unassembled WGS sequence"/>
</dbReference>
<gene>
    <name evidence="2" type="ORF">EgrG_000072100</name>
</gene>
<keyword evidence="1" id="KW-1133">Transmembrane helix</keyword>
<reference evidence="2" key="2">
    <citation type="submission" date="2014-06" db="EMBL/GenBank/DDBJ databases">
        <authorList>
            <person name="Aslett M."/>
        </authorList>
    </citation>
    <scope>NUCLEOTIDE SEQUENCE</scope>
</reference>
<reference evidence="4" key="3">
    <citation type="submission" date="2020-10" db="UniProtKB">
        <authorList>
            <consortium name="WormBaseParasite"/>
        </authorList>
    </citation>
    <scope>IDENTIFICATION</scope>
</reference>
<reference evidence="2 3" key="1">
    <citation type="journal article" date="2013" name="Nature">
        <title>The genomes of four tapeworm species reveal adaptations to parasitism.</title>
        <authorList>
            <person name="Tsai I.J."/>
            <person name="Zarowiecki M."/>
            <person name="Holroyd N."/>
            <person name="Garciarrubio A."/>
            <person name="Sanchez-Flores A."/>
            <person name="Brooks K.L."/>
            <person name="Tracey A."/>
            <person name="Bobes R.J."/>
            <person name="Fragoso G."/>
            <person name="Sciutto E."/>
            <person name="Aslett M."/>
            <person name="Beasley H."/>
            <person name="Bennett H.M."/>
            <person name="Cai J."/>
            <person name="Camicia F."/>
            <person name="Clark R."/>
            <person name="Cucher M."/>
            <person name="De Silva N."/>
            <person name="Day T.A."/>
            <person name="Deplazes P."/>
            <person name="Estrada K."/>
            <person name="Fernandez C."/>
            <person name="Holland P.W."/>
            <person name="Hou J."/>
            <person name="Hu S."/>
            <person name="Huckvale T."/>
            <person name="Hung S.S."/>
            <person name="Kamenetzky L."/>
            <person name="Keane J.A."/>
            <person name="Kiss F."/>
            <person name="Koziol U."/>
            <person name="Lambert O."/>
            <person name="Liu K."/>
            <person name="Luo X."/>
            <person name="Luo Y."/>
            <person name="Macchiaroli N."/>
            <person name="Nichol S."/>
            <person name="Paps J."/>
            <person name="Parkinson J."/>
            <person name="Pouchkina-Stantcheva N."/>
            <person name="Riddiford N."/>
            <person name="Rosenzvit M."/>
            <person name="Salinas G."/>
            <person name="Wasmuth J.D."/>
            <person name="Zamanian M."/>
            <person name="Zheng Y."/>
            <person name="Cai X."/>
            <person name="Soberon X."/>
            <person name="Olson P.D."/>
            <person name="Laclette J.P."/>
            <person name="Brehm K."/>
            <person name="Berriman M."/>
            <person name="Garciarrubio A."/>
            <person name="Bobes R.J."/>
            <person name="Fragoso G."/>
            <person name="Sanchez-Flores A."/>
            <person name="Estrada K."/>
            <person name="Cevallos M.A."/>
            <person name="Morett E."/>
            <person name="Gonzalez V."/>
            <person name="Portillo T."/>
            <person name="Ochoa-Leyva A."/>
            <person name="Jose M.V."/>
            <person name="Sciutto E."/>
            <person name="Landa A."/>
            <person name="Jimenez L."/>
            <person name="Valdes V."/>
            <person name="Carrero J.C."/>
            <person name="Larralde C."/>
            <person name="Morales-Montor J."/>
            <person name="Limon-Lason J."/>
            <person name="Soberon X."/>
            <person name="Laclette J.P."/>
        </authorList>
    </citation>
    <scope>NUCLEOTIDE SEQUENCE [LARGE SCALE GENOMIC DNA]</scope>
</reference>
<dbReference type="OrthoDB" id="6266799at2759"/>